<evidence type="ECO:0000313" key="2">
    <source>
        <dbReference type="Proteomes" id="UP000326857"/>
    </source>
</evidence>
<accession>A0A5E7XUV7</accession>
<dbReference type="AlphaFoldDB" id="A0A5E7XUV7"/>
<sequence>MNVKPANGHMAAWSLRLAYLWVRSMYSPPISPEQCFRPLMSCTDAAGTRPGWQAR</sequence>
<proteinExistence type="predicted"/>
<reference evidence="1 2" key="1">
    <citation type="submission" date="2019-09" db="EMBL/GenBank/DDBJ databases">
        <authorList>
            <person name="Dittami M. S."/>
        </authorList>
    </citation>
    <scope>NUCLEOTIDE SEQUENCE [LARGE SCALE GENOMIC DNA]</scope>
    <source>
        <strain evidence="1">SPHINGO391</strain>
    </source>
</reference>
<organism evidence="1 2">
    <name type="scientific">Sphingomonas aurantiaca</name>
    <dbReference type="NCBI Taxonomy" id="185949"/>
    <lineage>
        <taxon>Bacteria</taxon>
        <taxon>Pseudomonadati</taxon>
        <taxon>Pseudomonadota</taxon>
        <taxon>Alphaproteobacteria</taxon>
        <taxon>Sphingomonadales</taxon>
        <taxon>Sphingomonadaceae</taxon>
        <taxon>Sphingomonas</taxon>
    </lineage>
</organism>
<protein>
    <submittedName>
        <fullName evidence="1">Uncharacterized protein</fullName>
    </submittedName>
</protein>
<evidence type="ECO:0000313" key="1">
    <source>
        <dbReference type="EMBL" id="VVS98265.1"/>
    </source>
</evidence>
<dbReference type="Proteomes" id="UP000326857">
    <property type="component" value="Unassembled WGS sequence"/>
</dbReference>
<name>A0A5E7XUV7_9SPHN</name>
<gene>
    <name evidence="1" type="ORF">SPHINGO391_220026</name>
</gene>
<dbReference type="EMBL" id="CABVLI010000015">
    <property type="protein sequence ID" value="VVS98265.1"/>
    <property type="molecule type" value="Genomic_DNA"/>
</dbReference>